<organism evidence="1">
    <name type="scientific">Arundo donax</name>
    <name type="common">Giant reed</name>
    <name type="synonym">Donax arundinaceus</name>
    <dbReference type="NCBI Taxonomy" id="35708"/>
    <lineage>
        <taxon>Eukaryota</taxon>
        <taxon>Viridiplantae</taxon>
        <taxon>Streptophyta</taxon>
        <taxon>Embryophyta</taxon>
        <taxon>Tracheophyta</taxon>
        <taxon>Spermatophyta</taxon>
        <taxon>Magnoliopsida</taxon>
        <taxon>Liliopsida</taxon>
        <taxon>Poales</taxon>
        <taxon>Poaceae</taxon>
        <taxon>PACMAD clade</taxon>
        <taxon>Arundinoideae</taxon>
        <taxon>Arundineae</taxon>
        <taxon>Arundo</taxon>
    </lineage>
</organism>
<dbReference type="EMBL" id="GBRH01274027">
    <property type="protein sequence ID" value="JAD23868.1"/>
    <property type="molecule type" value="Transcribed_RNA"/>
</dbReference>
<dbReference type="AlphaFoldDB" id="A0A0A8YE27"/>
<proteinExistence type="predicted"/>
<reference evidence="1" key="1">
    <citation type="submission" date="2014-09" db="EMBL/GenBank/DDBJ databases">
        <authorList>
            <person name="Magalhaes I.L.F."/>
            <person name="Oliveira U."/>
            <person name="Santos F.R."/>
            <person name="Vidigal T.H.D.A."/>
            <person name="Brescovit A.D."/>
            <person name="Santos A.J."/>
        </authorList>
    </citation>
    <scope>NUCLEOTIDE SEQUENCE</scope>
    <source>
        <tissue evidence="1">Shoot tissue taken approximately 20 cm above the soil surface</tissue>
    </source>
</reference>
<reference evidence="1" key="2">
    <citation type="journal article" date="2015" name="Data Brief">
        <title>Shoot transcriptome of the giant reed, Arundo donax.</title>
        <authorList>
            <person name="Barrero R.A."/>
            <person name="Guerrero F.D."/>
            <person name="Moolhuijzen P."/>
            <person name="Goolsby J.A."/>
            <person name="Tidwell J."/>
            <person name="Bellgard S.E."/>
            <person name="Bellgard M.I."/>
        </authorList>
    </citation>
    <scope>NUCLEOTIDE SEQUENCE</scope>
    <source>
        <tissue evidence="1">Shoot tissue taken approximately 20 cm above the soil surface</tissue>
    </source>
</reference>
<protein>
    <submittedName>
        <fullName evidence="1">Uncharacterized protein</fullName>
    </submittedName>
</protein>
<accession>A0A0A8YE27</accession>
<evidence type="ECO:0000313" key="1">
    <source>
        <dbReference type="EMBL" id="JAD23868.1"/>
    </source>
</evidence>
<name>A0A0A8YE27_ARUDO</name>
<sequence>MLPQTVGRISYTLITAYQALLIVNSGKITISHCIVRASLQCTLIAKNGLLCHPQSLVHIPLVKMCTSKGWLKFNSFLIIHQSPVKVPSLHEQASKIRPCNGKVLVYT</sequence>